<evidence type="ECO:0000313" key="11">
    <source>
        <dbReference type="Proteomes" id="UP001301350"/>
    </source>
</evidence>
<comment type="caution">
    <text evidence="10">The sequence shown here is derived from an EMBL/GenBank/DDBJ whole genome shotgun (WGS) entry which is preliminary data.</text>
</comment>
<dbReference type="SMART" id="SM00320">
    <property type="entry name" value="WD40"/>
    <property type="match status" value="4"/>
</dbReference>
<dbReference type="SUPFAM" id="SSF50952">
    <property type="entry name" value="Soluble quinoprotein glucose dehydrogenase"/>
    <property type="match status" value="1"/>
</dbReference>
<feature type="repeat" description="WD" evidence="8">
    <location>
        <begin position="71"/>
        <end position="114"/>
    </location>
</feature>
<evidence type="ECO:0000256" key="2">
    <source>
        <dbReference type="ARBA" id="ARBA00022517"/>
    </source>
</evidence>
<evidence type="ECO:0000256" key="4">
    <source>
        <dbReference type="ARBA" id="ARBA00022574"/>
    </source>
</evidence>
<evidence type="ECO:0000256" key="3">
    <source>
        <dbReference type="ARBA" id="ARBA00022552"/>
    </source>
</evidence>
<evidence type="ECO:0008006" key="12">
    <source>
        <dbReference type="Google" id="ProtNLM"/>
    </source>
</evidence>
<dbReference type="EMBL" id="JANCYW010000002">
    <property type="protein sequence ID" value="KAK4534642.1"/>
    <property type="molecule type" value="Genomic_DNA"/>
</dbReference>
<dbReference type="PROSITE" id="PS50082">
    <property type="entry name" value="WD_REPEATS_2"/>
    <property type="match status" value="2"/>
</dbReference>
<dbReference type="GO" id="GO:0032040">
    <property type="term" value="C:small-subunit processome"/>
    <property type="evidence" value="ECO:0007669"/>
    <property type="project" value="InterPro"/>
</dbReference>
<feature type="compositionally biased region" description="Low complexity" evidence="9">
    <location>
        <begin position="161"/>
        <end position="174"/>
    </location>
</feature>
<dbReference type="Proteomes" id="UP001301350">
    <property type="component" value="Unassembled WGS sequence"/>
</dbReference>
<gene>
    <name evidence="10" type="ORF">CDCA_CDCA02G0667</name>
</gene>
<dbReference type="InterPro" id="IPR011047">
    <property type="entry name" value="Quinoprotein_ADH-like_sf"/>
</dbReference>
<feature type="region of interest" description="Disordered" evidence="9">
    <location>
        <begin position="955"/>
        <end position="1065"/>
    </location>
</feature>
<organism evidence="10 11">
    <name type="scientific">Cyanidium caldarium</name>
    <name type="common">Red alga</name>
    <dbReference type="NCBI Taxonomy" id="2771"/>
    <lineage>
        <taxon>Eukaryota</taxon>
        <taxon>Rhodophyta</taxon>
        <taxon>Bangiophyceae</taxon>
        <taxon>Cyanidiales</taxon>
        <taxon>Cyanidiaceae</taxon>
        <taxon>Cyanidium</taxon>
    </lineage>
</organism>
<dbReference type="InterPro" id="IPR053826">
    <property type="entry name" value="WDR75"/>
</dbReference>
<accession>A0AAV9IQJ5</accession>
<feature type="compositionally biased region" description="Low complexity" evidence="9">
    <location>
        <begin position="955"/>
        <end position="984"/>
    </location>
</feature>
<feature type="region of interest" description="Disordered" evidence="9">
    <location>
        <begin position="148"/>
        <end position="174"/>
    </location>
</feature>
<evidence type="ECO:0000313" key="10">
    <source>
        <dbReference type="EMBL" id="KAK4534642.1"/>
    </source>
</evidence>
<keyword evidence="5" id="KW-0677">Repeat</keyword>
<evidence type="ECO:0000256" key="7">
    <source>
        <dbReference type="ARBA" id="ARBA00023242"/>
    </source>
</evidence>
<dbReference type="PANTHER" id="PTHR44215:SF1">
    <property type="entry name" value="WD REPEAT-CONTAINING PROTEIN 75"/>
    <property type="match status" value="1"/>
</dbReference>
<feature type="repeat" description="WD" evidence="8">
    <location>
        <begin position="322"/>
        <end position="363"/>
    </location>
</feature>
<keyword evidence="4 8" id="KW-0853">WD repeat</keyword>
<dbReference type="InterPro" id="IPR001680">
    <property type="entry name" value="WD40_rpt"/>
</dbReference>
<dbReference type="PROSITE" id="PS50294">
    <property type="entry name" value="WD_REPEATS_REGION"/>
    <property type="match status" value="1"/>
</dbReference>
<keyword evidence="11" id="KW-1185">Reference proteome</keyword>
<comment type="subcellular location">
    <subcellularLocation>
        <location evidence="1">Nucleus</location>
        <location evidence="1">Nucleolus</location>
    </subcellularLocation>
</comment>
<name>A0AAV9IQJ5_CYACA</name>
<keyword evidence="3" id="KW-0698">rRNA processing</keyword>
<sequence length="1065" mass="112882">MTATEAPFTVLRERRVLGGSFVKSAAAWALGGKLLVTGCGRALRVYRLRADGEAAAPADATTPPLIACGCLAGHEGTVTSVTTWPTSQAAQVVSSSLDGTLRIWDVDDGVLIRTIDIGVPVLQCVVNRRLPNVAYVLCRRQFAGTGEKRDRAASGQLPDGAAEASAADAPPNRPAVAAAAARSHRDGRQVTAPTDAVFVAAVDLDKARWRLLYQNNREQPQLVISGDGQALASTGGRIVYVWRCAGQGGLYRFVHPSDDPITALALHPHGGTLAVGDARGVITLYHGIAPDGHCTEEAWQERVRQRKQHDALLGAEVVLQRFHWHAHRVTALQFSADGSLLLSGGTEAVLLEWQLAQAAKATAPRRFYPRLGGTIYGIAEDVGAARYALSIGGHRLTVLCSASVSAVGIARSLAWEPSVYESTDAWHGALAVAGRGRDPRGAPQLATRARCGELHVLDMERDTCVEWLQIAEHPPVGEHGDGMGRERFATDHALRFVVSAHEQRLEGAEASELHAAQLIGTTLKFWAHPSDTKTRFGKSPALVAQFRGAHYHQLALLEVRGRQALSLDRGGALRVWCFEREERGAWTVGCTAAAELSLPAPVRCAAWSDDASTLLVATADATLWVLGVGERVSVLYAVHASAWLPSADAGMGVQEHASLSSSSSAAAAAAATASPEEIAQVHFMGSTGALIDVRRSGGESAALILYDLMRCATLWTVPLAVQHLASIRSGHLGSLLRIDAPVMGMFAASAPGLASVFVFAVTEQRPPVPIALWRQPLGCRPLALLSSETLPLVLVDDDMHVYVIDDEGGQDGTGTVDRDWRKLSPGEEATGTGGNWLDVVRTGVSLWRTHGAAPPVVVGAARPPSFDELAWSLLPDRENAGGVSVRDQCEAFLDYWLRAAAAPVLGERAELPAVEKAPATDSPGTPMTAFGLGGETVQRLVQRLAAVVSARRVRALPSDTRSRSSSVIHSAASMSGREGSSSSSGDDDSIASRVRARRSPSVVHSTATSVPADDDSSGDDSIASRIRARRSPSVVHSTATSVPADDDSSGDDSIASRIRARRRLR</sequence>
<dbReference type="GO" id="GO:0006364">
    <property type="term" value="P:rRNA processing"/>
    <property type="evidence" value="ECO:0007669"/>
    <property type="project" value="UniProtKB-KW"/>
</dbReference>
<dbReference type="InterPro" id="IPR011041">
    <property type="entry name" value="Quinoprot_gluc/sorb_DH_b-prop"/>
</dbReference>
<dbReference type="SUPFAM" id="SSF50998">
    <property type="entry name" value="Quinoprotein alcohol dehydrogenase-like"/>
    <property type="match status" value="1"/>
</dbReference>
<keyword evidence="6" id="KW-0804">Transcription</keyword>
<evidence type="ECO:0000256" key="6">
    <source>
        <dbReference type="ARBA" id="ARBA00023163"/>
    </source>
</evidence>
<dbReference type="GO" id="GO:0003723">
    <property type="term" value="F:RNA binding"/>
    <property type="evidence" value="ECO:0007669"/>
    <property type="project" value="InterPro"/>
</dbReference>
<dbReference type="InterPro" id="IPR015943">
    <property type="entry name" value="WD40/YVTN_repeat-like_dom_sf"/>
</dbReference>
<proteinExistence type="predicted"/>
<protein>
    <recommendedName>
        <fullName evidence="12">WD repeat-containing protein 75</fullName>
    </recommendedName>
</protein>
<evidence type="ECO:0000256" key="8">
    <source>
        <dbReference type="PROSITE-ProRule" id="PRU00221"/>
    </source>
</evidence>
<dbReference type="Gene3D" id="2.130.10.10">
    <property type="entry name" value="YVTN repeat-like/Quinoprotein amine dehydrogenase"/>
    <property type="match status" value="3"/>
</dbReference>
<evidence type="ECO:0000256" key="9">
    <source>
        <dbReference type="SAM" id="MobiDB-lite"/>
    </source>
</evidence>
<evidence type="ECO:0000256" key="5">
    <source>
        <dbReference type="ARBA" id="ARBA00022737"/>
    </source>
</evidence>
<dbReference type="PANTHER" id="PTHR44215">
    <property type="entry name" value="WD REPEAT-CONTAINING PROTEIN 75"/>
    <property type="match status" value="1"/>
</dbReference>
<dbReference type="InterPro" id="IPR019775">
    <property type="entry name" value="WD40_repeat_CS"/>
</dbReference>
<dbReference type="GO" id="GO:2000234">
    <property type="term" value="P:positive regulation of rRNA processing"/>
    <property type="evidence" value="ECO:0007669"/>
    <property type="project" value="TreeGrafter"/>
</dbReference>
<keyword evidence="7" id="KW-0539">Nucleus</keyword>
<evidence type="ECO:0000256" key="1">
    <source>
        <dbReference type="ARBA" id="ARBA00004604"/>
    </source>
</evidence>
<reference evidence="10 11" key="1">
    <citation type="submission" date="2022-07" db="EMBL/GenBank/DDBJ databases">
        <title>Genome-wide signatures of adaptation to extreme environments.</title>
        <authorList>
            <person name="Cho C.H."/>
            <person name="Yoon H.S."/>
        </authorList>
    </citation>
    <scope>NUCLEOTIDE SEQUENCE [LARGE SCALE GENOMIC DNA]</scope>
    <source>
        <strain evidence="10 11">DBV 063 E5</strain>
    </source>
</reference>
<dbReference type="AlphaFoldDB" id="A0AAV9IQJ5"/>
<keyword evidence="2" id="KW-0690">Ribosome biogenesis</keyword>
<dbReference type="GO" id="GO:0045943">
    <property type="term" value="P:positive regulation of transcription by RNA polymerase I"/>
    <property type="evidence" value="ECO:0007669"/>
    <property type="project" value="InterPro"/>
</dbReference>
<dbReference type="PROSITE" id="PS00678">
    <property type="entry name" value="WD_REPEATS_1"/>
    <property type="match status" value="1"/>
</dbReference>
<dbReference type="Pfam" id="PF00400">
    <property type="entry name" value="WD40"/>
    <property type="match status" value="2"/>
</dbReference>